<dbReference type="STRING" id="1123291.SAMN04490355_101120"/>
<dbReference type="GO" id="GO:0009245">
    <property type="term" value="P:lipid A biosynthetic process"/>
    <property type="evidence" value="ECO:0007669"/>
    <property type="project" value="UniProtKB-UniRule"/>
</dbReference>
<name>A0A1I4J5U9_9FIRM</name>
<dbReference type="PANTHER" id="PTHR30372">
    <property type="entry name" value="LIPID-A-DISACCHARIDE SYNTHASE"/>
    <property type="match status" value="1"/>
</dbReference>
<evidence type="ECO:0000256" key="5">
    <source>
        <dbReference type="ARBA" id="ARBA00022556"/>
    </source>
</evidence>
<keyword evidence="8 10" id="KW-0443">Lipid metabolism</keyword>
<evidence type="ECO:0000256" key="4">
    <source>
        <dbReference type="ARBA" id="ARBA00022516"/>
    </source>
</evidence>
<comment type="function">
    <text evidence="1 10">Condensation of UDP-2,3-diacylglucosamine and 2,3-diacylglucosamine-1-phosphate to form lipid A disaccharide, a precursor of lipid A, a phosphorylated glycolipid that anchors the lipopolysaccharide to the outer membrane of the cell.</text>
</comment>
<evidence type="ECO:0000256" key="9">
    <source>
        <dbReference type="ARBA" id="ARBA00048975"/>
    </source>
</evidence>
<comment type="similarity">
    <text evidence="10">Belongs to the LpxB family.</text>
</comment>
<organism evidence="11 12">
    <name type="scientific">Pelosinus propionicus DSM 13327</name>
    <dbReference type="NCBI Taxonomy" id="1123291"/>
    <lineage>
        <taxon>Bacteria</taxon>
        <taxon>Bacillati</taxon>
        <taxon>Bacillota</taxon>
        <taxon>Negativicutes</taxon>
        <taxon>Selenomonadales</taxon>
        <taxon>Sporomusaceae</taxon>
        <taxon>Pelosinus</taxon>
    </lineage>
</organism>
<evidence type="ECO:0000256" key="2">
    <source>
        <dbReference type="ARBA" id="ARBA00012687"/>
    </source>
</evidence>
<dbReference type="UniPathway" id="UPA00973"/>
<evidence type="ECO:0000256" key="3">
    <source>
        <dbReference type="ARBA" id="ARBA00020902"/>
    </source>
</evidence>
<keyword evidence="5 10" id="KW-0441">Lipid A biosynthesis</keyword>
<dbReference type="PANTHER" id="PTHR30372:SF4">
    <property type="entry name" value="LIPID-A-DISACCHARIDE SYNTHASE, MITOCHONDRIAL-RELATED"/>
    <property type="match status" value="1"/>
</dbReference>
<keyword evidence="4 10" id="KW-0444">Lipid biosynthesis</keyword>
<dbReference type="InterPro" id="IPR003835">
    <property type="entry name" value="Glyco_trans_19"/>
</dbReference>
<dbReference type="GO" id="GO:0016020">
    <property type="term" value="C:membrane"/>
    <property type="evidence" value="ECO:0007669"/>
    <property type="project" value="GOC"/>
</dbReference>
<dbReference type="SUPFAM" id="SSF53756">
    <property type="entry name" value="UDP-Glycosyltransferase/glycogen phosphorylase"/>
    <property type="match status" value="1"/>
</dbReference>
<dbReference type="AlphaFoldDB" id="A0A1I4J5U9"/>
<proteinExistence type="inferred from homology"/>
<evidence type="ECO:0000256" key="6">
    <source>
        <dbReference type="ARBA" id="ARBA00022676"/>
    </source>
</evidence>
<dbReference type="NCBIfam" id="TIGR00215">
    <property type="entry name" value="lpxB"/>
    <property type="match status" value="1"/>
</dbReference>
<evidence type="ECO:0000256" key="7">
    <source>
        <dbReference type="ARBA" id="ARBA00022679"/>
    </source>
</evidence>
<dbReference type="EC" id="2.4.1.182" evidence="2 10"/>
<keyword evidence="12" id="KW-1185">Reference proteome</keyword>
<evidence type="ECO:0000313" key="12">
    <source>
        <dbReference type="Proteomes" id="UP000199520"/>
    </source>
</evidence>
<comment type="catalytic activity">
    <reaction evidence="9 10">
        <text>a lipid X + a UDP-2-N,3-O-bis[(3R)-3-hydroxyacyl]-alpha-D-glucosamine = a lipid A disaccharide + UDP + H(+)</text>
        <dbReference type="Rhea" id="RHEA:67828"/>
        <dbReference type="ChEBI" id="CHEBI:15378"/>
        <dbReference type="ChEBI" id="CHEBI:58223"/>
        <dbReference type="ChEBI" id="CHEBI:137748"/>
        <dbReference type="ChEBI" id="CHEBI:176338"/>
        <dbReference type="ChEBI" id="CHEBI:176343"/>
        <dbReference type="EC" id="2.4.1.182"/>
    </reaction>
</comment>
<keyword evidence="6 10" id="KW-0328">Glycosyltransferase</keyword>
<dbReference type="RefSeq" id="WP_090934679.1">
    <property type="nucleotide sequence ID" value="NZ_FOTS01000011.1"/>
</dbReference>
<keyword evidence="7 10" id="KW-0808">Transferase</keyword>
<accession>A0A1I4J5U9</accession>
<dbReference type="OrthoDB" id="9801642at2"/>
<evidence type="ECO:0000256" key="10">
    <source>
        <dbReference type="HAMAP-Rule" id="MF_00392"/>
    </source>
</evidence>
<dbReference type="GO" id="GO:0005543">
    <property type="term" value="F:phospholipid binding"/>
    <property type="evidence" value="ECO:0007669"/>
    <property type="project" value="TreeGrafter"/>
</dbReference>
<sequence>MCKIMISVGEASGDLHGASVARALKTIQPSIKLFGMGGKAMAEAGVEIVYDIADLGVIGFVEVIKNLPRLFKLRDDLAELMEREKPDALVVIDYPDFNMRLAKIAKQKGIPVISYISPSVWAWRKGRAKEVAKIVEKVAAIFPFEAEAYKEAGANVAFVGHPLLDIVKPTMPKHEAYQYFEADSEKPIVLLLPGSRQQEITSLLPVMLAAGEKIAEKVPECQFFLPVASTISWEMLHSMIKQYKINVVLTEKNTYDLMNIGNVAIAASGTVTLEASLLNLPTVIIYKLATFTYLLGRLLVKIPYISLPNIIAGRKVVPELLQHAVTADNIANETTAILLDPHLYKTMLHDLAEVKNKLGEVGAVERVAREILAVGKGQGLLGGQK</sequence>
<evidence type="ECO:0000256" key="8">
    <source>
        <dbReference type="ARBA" id="ARBA00023098"/>
    </source>
</evidence>
<gene>
    <name evidence="10" type="primary">lpxB</name>
    <name evidence="11" type="ORF">SAMN04490355_101120</name>
</gene>
<dbReference type="GO" id="GO:0008915">
    <property type="term" value="F:lipid-A-disaccharide synthase activity"/>
    <property type="evidence" value="ECO:0007669"/>
    <property type="project" value="UniProtKB-UniRule"/>
</dbReference>
<dbReference type="EMBL" id="FOTS01000011">
    <property type="protein sequence ID" value="SFL61939.1"/>
    <property type="molecule type" value="Genomic_DNA"/>
</dbReference>
<evidence type="ECO:0000256" key="1">
    <source>
        <dbReference type="ARBA" id="ARBA00002056"/>
    </source>
</evidence>
<dbReference type="Pfam" id="PF02684">
    <property type="entry name" value="LpxB"/>
    <property type="match status" value="1"/>
</dbReference>
<evidence type="ECO:0000313" key="11">
    <source>
        <dbReference type="EMBL" id="SFL61939.1"/>
    </source>
</evidence>
<reference evidence="12" key="1">
    <citation type="submission" date="2016-10" db="EMBL/GenBank/DDBJ databases">
        <authorList>
            <person name="Varghese N."/>
            <person name="Submissions S."/>
        </authorList>
    </citation>
    <scope>NUCLEOTIDE SEQUENCE [LARGE SCALE GENOMIC DNA]</scope>
    <source>
        <strain evidence="12">DSM 13327</strain>
    </source>
</reference>
<comment type="pathway">
    <text evidence="10">Bacterial outer membrane biogenesis; LPS lipid A biosynthesis.</text>
</comment>
<protein>
    <recommendedName>
        <fullName evidence="3 10">Lipid-A-disaccharide synthase</fullName>
        <ecNumber evidence="2 10">2.4.1.182</ecNumber>
    </recommendedName>
</protein>
<dbReference type="HAMAP" id="MF_00392">
    <property type="entry name" value="LpxB"/>
    <property type="match status" value="1"/>
</dbReference>
<dbReference type="Proteomes" id="UP000199520">
    <property type="component" value="Unassembled WGS sequence"/>
</dbReference>